<dbReference type="InterPro" id="IPR038157">
    <property type="entry name" value="FeoA_core_dom"/>
</dbReference>
<evidence type="ECO:0000256" key="1">
    <source>
        <dbReference type="ARBA" id="ARBA00023004"/>
    </source>
</evidence>
<dbReference type="eggNOG" id="COG1918">
    <property type="taxonomic scope" value="Bacteria"/>
</dbReference>
<sequence>MNVADLKIGQIAIVDKVLNLDGGQGTVQRLAAMGVVSDKSVQVLRKARFNGPLHIRVGATTEIAIRPHEAEMIVIRTDRDDEINFSEGS</sequence>
<dbReference type="KEGG" id="ter:Tery_2879"/>
<organism evidence="3">
    <name type="scientific">Trichodesmium erythraeum (strain IMS101)</name>
    <dbReference type="NCBI Taxonomy" id="203124"/>
    <lineage>
        <taxon>Bacteria</taxon>
        <taxon>Bacillati</taxon>
        <taxon>Cyanobacteriota</taxon>
        <taxon>Cyanophyceae</taxon>
        <taxon>Oscillatoriophycideae</taxon>
        <taxon>Oscillatoriales</taxon>
        <taxon>Microcoleaceae</taxon>
        <taxon>Trichodesmium</taxon>
    </lineage>
</organism>
<keyword evidence="1" id="KW-0408">Iron</keyword>
<reference evidence="3" key="1">
    <citation type="submission" date="2006-06" db="EMBL/GenBank/DDBJ databases">
        <title>Complete sequence of Trichodesmium erythraeum IMS101.</title>
        <authorList>
            <consortium name="US DOE Joint Genome Institute"/>
            <person name="Copeland A."/>
            <person name="Lucas S."/>
            <person name="Lapidus A."/>
            <person name="Barry K."/>
            <person name="Detter J.C."/>
            <person name="Glavina del Rio T."/>
            <person name="Hammon N."/>
            <person name="Israni S."/>
            <person name="Dalin E."/>
            <person name="Tice H."/>
            <person name="Pitluck S."/>
            <person name="Kiss H."/>
            <person name="Munk A.C."/>
            <person name="Brettin T."/>
            <person name="Bruce D."/>
            <person name="Han C."/>
            <person name="Tapia R."/>
            <person name="Gilna P."/>
            <person name="Schmutz J."/>
            <person name="Larimer F."/>
            <person name="Land M."/>
            <person name="Hauser L."/>
            <person name="Kyrpides N."/>
            <person name="Kim E."/>
            <person name="Richardson P."/>
        </authorList>
    </citation>
    <scope>NUCLEOTIDE SEQUENCE [LARGE SCALE GENOMIC DNA]</scope>
    <source>
        <strain evidence="3">IMS101</strain>
    </source>
</reference>
<dbReference type="SUPFAM" id="SSF50037">
    <property type="entry name" value="C-terminal domain of transcriptional repressors"/>
    <property type="match status" value="1"/>
</dbReference>
<evidence type="ECO:0000259" key="2">
    <source>
        <dbReference type="SMART" id="SM00899"/>
    </source>
</evidence>
<dbReference type="STRING" id="203124.Tery_2879"/>
<evidence type="ECO:0000313" key="3">
    <source>
        <dbReference type="EMBL" id="ABG52052.1"/>
    </source>
</evidence>
<dbReference type="AlphaFoldDB" id="Q110M2"/>
<dbReference type="Pfam" id="PF04023">
    <property type="entry name" value="FeoA"/>
    <property type="match status" value="1"/>
</dbReference>
<dbReference type="Gene3D" id="2.30.30.90">
    <property type="match status" value="1"/>
</dbReference>
<dbReference type="InterPro" id="IPR008988">
    <property type="entry name" value="Transcriptional_repressor_C"/>
</dbReference>
<protein>
    <submittedName>
        <fullName evidence="3">FeoA</fullName>
    </submittedName>
</protein>
<accession>Q110M2</accession>
<dbReference type="GO" id="GO:0046914">
    <property type="term" value="F:transition metal ion binding"/>
    <property type="evidence" value="ECO:0007669"/>
    <property type="project" value="InterPro"/>
</dbReference>
<dbReference type="RefSeq" id="WP_011612411.1">
    <property type="nucleotide sequence ID" value="NC_008312.1"/>
</dbReference>
<dbReference type="PANTHER" id="PTHR43151">
    <property type="entry name" value="FEOA FAMILY PROTEIN"/>
    <property type="match status" value="1"/>
</dbReference>
<dbReference type="OrthoDB" id="7916291at2"/>
<dbReference type="PANTHER" id="PTHR43151:SF1">
    <property type="entry name" value="SSR2333 PROTEIN"/>
    <property type="match status" value="1"/>
</dbReference>
<gene>
    <name evidence="3" type="ordered locus">Tery_2879</name>
</gene>
<dbReference type="EMBL" id="CP000393">
    <property type="protein sequence ID" value="ABG52052.1"/>
    <property type="molecule type" value="Genomic_DNA"/>
</dbReference>
<name>Q110M2_TRIEI</name>
<dbReference type="InterPro" id="IPR007167">
    <property type="entry name" value="Fe-transptr_FeoA-like"/>
</dbReference>
<dbReference type="SMART" id="SM00899">
    <property type="entry name" value="FeoA"/>
    <property type="match status" value="1"/>
</dbReference>
<dbReference type="HOGENOM" id="CLU_150646_12_3_3"/>
<feature type="domain" description="Ferrous iron transporter FeoA-like" evidence="2">
    <location>
        <begin position="1"/>
        <end position="77"/>
    </location>
</feature>
<proteinExistence type="predicted"/>
<dbReference type="InterPro" id="IPR053184">
    <property type="entry name" value="FeoA-like"/>
</dbReference>